<sequence>MHKNYLEIDPRGGPTNVPAGQVFGGVRFTLLKGATEQRVEVNSLFCGPAVISRINLDPHGATSAVVYQLVHDGQITCVWHQRHLGPALQIFDRRYDISRDREAERRGENLKEFGEQSARALVGMTRADRMSIMHRAMVPGAGEEAWTWVK</sequence>
<comment type="caution">
    <text evidence="1">The sequence shown here is derived from an EMBL/GenBank/DDBJ whole genome shotgun (WGS) entry which is preliminary data.</text>
</comment>
<evidence type="ECO:0000313" key="1">
    <source>
        <dbReference type="EMBL" id="KKN96771.1"/>
    </source>
</evidence>
<dbReference type="EMBL" id="LAZR01000062">
    <property type="protein sequence ID" value="KKN96771.1"/>
    <property type="molecule type" value="Genomic_DNA"/>
</dbReference>
<protein>
    <submittedName>
        <fullName evidence="1">Uncharacterized protein</fullName>
    </submittedName>
</protein>
<organism evidence="1">
    <name type="scientific">marine sediment metagenome</name>
    <dbReference type="NCBI Taxonomy" id="412755"/>
    <lineage>
        <taxon>unclassified sequences</taxon>
        <taxon>metagenomes</taxon>
        <taxon>ecological metagenomes</taxon>
    </lineage>
</organism>
<dbReference type="AlphaFoldDB" id="A0A0F9XCT3"/>
<gene>
    <name evidence="1" type="ORF">LCGC14_0164150</name>
</gene>
<accession>A0A0F9XCT3</accession>
<proteinExistence type="predicted"/>
<name>A0A0F9XCT3_9ZZZZ</name>
<reference evidence="1" key="1">
    <citation type="journal article" date="2015" name="Nature">
        <title>Complex archaea that bridge the gap between prokaryotes and eukaryotes.</title>
        <authorList>
            <person name="Spang A."/>
            <person name="Saw J.H."/>
            <person name="Jorgensen S.L."/>
            <person name="Zaremba-Niedzwiedzka K."/>
            <person name="Martijn J."/>
            <person name="Lind A.E."/>
            <person name="van Eijk R."/>
            <person name="Schleper C."/>
            <person name="Guy L."/>
            <person name="Ettema T.J."/>
        </authorList>
    </citation>
    <scope>NUCLEOTIDE SEQUENCE</scope>
</reference>